<evidence type="ECO:0000313" key="2">
    <source>
        <dbReference type="Proteomes" id="UP000479114"/>
    </source>
</evidence>
<dbReference type="EMBL" id="CP048288">
    <property type="protein sequence ID" value="QHW35820.1"/>
    <property type="molecule type" value="Genomic_DNA"/>
</dbReference>
<geneLocation type="plasmid" evidence="1 2">
    <name>unnamed2</name>
</geneLocation>
<gene>
    <name evidence="1" type="ORF">GZH47_33550</name>
</gene>
<dbReference type="KEGG" id="prz:GZH47_33550"/>
<evidence type="ECO:0000313" key="1">
    <source>
        <dbReference type="EMBL" id="QHW35820.1"/>
    </source>
</evidence>
<dbReference type="Proteomes" id="UP000479114">
    <property type="component" value="Plasmid unnamed2"/>
</dbReference>
<proteinExistence type="predicted"/>
<name>A0A6C0PB57_9BACL</name>
<sequence>MKELEKVSMSRIETALFRIDRATSDPEVKKLVEQALQVVKEERDRVENIREVAFMIANKL</sequence>
<dbReference type="RefSeq" id="WP_162645954.1">
    <property type="nucleotide sequence ID" value="NZ_CP048288.1"/>
</dbReference>
<reference evidence="1 2" key="1">
    <citation type="submission" date="2020-02" db="EMBL/GenBank/DDBJ databases">
        <title>Paenibacillus sp. nov., isolated from rhizosphere soil of tomato.</title>
        <authorList>
            <person name="Weon H.-Y."/>
            <person name="Lee S.A."/>
        </authorList>
    </citation>
    <scope>NUCLEOTIDE SEQUENCE [LARGE SCALE GENOMIC DNA]</scope>
    <source>
        <strain evidence="1 2">14171R-81</strain>
        <plasmid evidence="1 2">unnamed2</plasmid>
    </source>
</reference>
<keyword evidence="2" id="KW-1185">Reference proteome</keyword>
<protein>
    <submittedName>
        <fullName evidence="1">Uncharacterized protein</fullName>
    </submittedName>
</protein>
<accession>A0A6C0PB57</accession>
<dbReference type="AlphaFoldDB" id="A0A6C0PB57"/>
<keyword evidence="1" id="KW-0614">Plasmid</keyword>
<organism evidence="1 2">
    <name type="scientific">Paenibacillus rhizovicinus</name>
    <dbReference type="NCBI Taxonomy" id="2704463"/>
    <lineage>
        <taxon>Bacteria</taxon>
        <taxon>Bacillati</taxon>
        <taxon>Bacillota</taxon>
        <taxon>Bacilli</taxon>
        <taxon>Bacillales</taxon>
        <taxon>Paenibacillaceae</taxon>
        <taxon>Paenibacillus</taxon>
    </lineage>
</organism>